<organism evidence="6 7">
    <name type="scientific">Streptococcus ratti FA-1 = DSM 20564</name>
    <dbReference type="NCBI Taxonomy" id="699248"/>
    <lineage>
        <taxon>Bacteria</taxon>
        <taxon>Bacillati</taxon>
        <taxon>Bacillota</taxon>
        <taxon>Bacilli</taxon>
        <taxon>Lactobacillales</taxon>
        <taxon>Streptococcaceae</taxon>
        <taxon>Streptococcus</taxon>
    </lineage>
</organism>
<dbReference type="InterPro" id="IPR036390">
    <property type="entry name" value="WH_DNA-bd_sf"/>
</dbReference>
<gene>
    <name evidence="6" type="ORF">SRA_02951</name>
</gene>
<dbReference type="SUPFAM" id="SSF46785">
    <property type="entry name" value="Winged helix' DNA-binding domain"/>
    <property type="match status" value="1"/>
</dbReference>
<dbReference type="PROSITE" id="PS50931">
    <property type="entry name" value="HTH_LYSR"/>
    <property type="match status" value="1"/>
</dbReference>
<dbReference type="InterPro" id="IPR000847">
    <property type="entry name" value="LysR_HTH_N"/>
</dbReference>
<evidence type="ECO:0000256" key="2">
    <source>
        <dbReference type="ARBA" id="ARBA00023015"/>
    </source>
</evidence>
<comment type="caution">
    <text evidence="6">The sequence shown here is derived from an EMBL/GenBank/DDBJ whole genome shotgun (WGS) entry which is preliminary data.</text>
</comment>
<keyword evidence="3" id="KW-0238">DNA-binding</keyword>
<evidence type="ECO:0000313" key="7">
    <source>
        <dbReference type="Proteomes" id="UP000007815"/>
    </source>
</evidence>
<feature type="domain" description="HTH lysR-type" evidence="5">
    <location>
        <begin position="1"/>
        <end position="58"/>
    </location>
</feature>
<evidence type="ECO:0000256" key="4">
    <source>
        <dbReference type="ARBA" id="ARBA00023163"/>
    </source>
</evidence>
<keyword evidence="2" id="KW-0805">Transcription regulation</keyword>
<dbReference type="RefSeq" id="WP_003087437.1">
    <property type="nucleotide sequence ID" value="NZ_AJTZ01000005.1"/>
</dbReference>
<dbReference type="SUPFAM" id="SSF53850">
    <property type="entry name" value="Periplasmic binding protein-like II"/>
    <property type="match status" value="1"/>
</dbReference>
<dbReference type="EMBL" id="AJTZ01000005">
    <property type="protein sequence ID" value="EJN93460.1"/>
    <property type="molecule type" value="Genomic_DNA"/>
</dbReference>
<dbReference type="Proteomes" id="UP000007815">
    <property type="component" value="Unassembled WGS sequence"/>
</dbReference>
<name>A0ABN0GSP6_STRRT</name>
<sequence>MDTKQLEGFLNLAETLNFSLTAQQLFVSQPTLSHQIKQLEKELGFELFKRTKREVELTKAGESFYEESRYLLEHLYKGVEKARHYSEVYDNRLVIAYENNSLVMLHLSDILERFHQKYPSIQVELNVTDHVRKDVLFKDEKVDILFTVKDKVTQLSQVAYQELYQGQYMCVLSPKHELAQKETLSFSDLQKQPLILLEPLRCPEEMKQMEQYIITACPNSPITYVDHQMTGCIMARGGLGIAIMPDFICVPDKHIATLPLEIKEKVSYGIVWRTKNVSQMVEDFVLLAKESYAFYCNYGTEF</sequence>
<evidence type="ECO:0000256" key="1">
    <source>
        <dbReference type="ARBA" id="ARBA00009437"/>
    </source>
</evidence>
<evidence type="ECO:0000313" key="6">
    <source>
        <dbReference type="EMBL" id="EJN93460.1"/>
    </source>
</evidence>
<dbReference type="InterPro" id="IPR036388">
    <property type="entry name" value="WH-like_DNA-bd_sf"/>
</dbReference>
<keyword evidence="4" id="KW-0804">Transcription</keyword>
<dbReference type="PANTHER" id="PTHR30346">
    <property type="entry name" value="TRANSCRIPTIONAL DUAL REGULATOR HCAR-RELATED"/>
    <property type="match status" value="1"/>
</dbReference>
<comment type="similarity">
    <text evidence="1">Belongs to the LysR transcriptional regulatory family.</text>
</comment>
<dbReference type="Gene3D" id="1.10.10.10">
    <property type="entry name" value="Winged helix-like DNA-binding domain superfamily/Winged helix DNA-binding domain"/>
    <property type="match status" value="1"/>
</dbReference>
<evidence type="ECO:0000256" key="3">
    <source>
        <dbReference type="ARBA" id="ARBA00023125"/>
    </source>
</evidence>
<reference evidence="6 7" key="1">
    <citation type="submission" date="2009-12" db="EMBL/GenBank/DDBJ databases">
        <authorList>
            <person name="Lefebure T."/>
            <person name="Cornejo O.E."/>
            <person name="Pavinski Bitar P.D."/>
            <person name="Lang P."/>
            <person name="Stanhope M.J."/>
        </authorList>
    </citation>
    <scope>NUCLEOTIDE SEQUENCE [LARGE SCALE GENOMIC DNA]</scope>
    <source>
        <strain evidence="6 7">FA-1</strain>
    </source>
</reference>
<dbReference type="CDD" id="cd05466">
    <property type="entry name" value="PBP2_LTTR_substrate"/>
    <property type="match status" value="1"/>
</dbReference>
<dbReference type="PANTHER" id="PTHR30346:SF0">
    <property type="entry name" value="HCA OPERON TRANSCRIPTIONAL ACTIVATOR HCAR"/>
    <property type="match status" value="1"/>
</dbReference>
<dbReference type="InterPro" id="IPR005119">
    <property type="entry name" value="LysR_subst-bd"/>
</dbReference>
<proteinExistence type="inferred from homology"/>
<keyword evidence="7" id="KW-1185">Reference proteome</keyword>
<dbReference type="Gene3D" id="3.40.190.290">
    <property type="match status" value="1"/>
</dbReference>
<accession>A0ABN0GSP6</accession>
<dbReference type="PRINTS" id="PR00039">
    <property type="entry name" value="HTHLYSR"/>
</dbReference>
<protein>
    <submittedName>
        <fullName evidence="6">LysR family transcriptional regulator</fullName>
    </submittedName>
</protein>
<evidence type="ECO:0000259" key="5">
    <source>
        <dbReference type="PROSITE" id="PS50931"/>
    </source>
</evidence>
<dbReference type="Pfam" id="PF00126">
    <property type="entry name" value="HTH_1"/>
    <property type="match status" value="1"/>
</dbReference>
<dbReference type="Pfam" id="PF03466">
    <property type="entry name" value="LysR_substrate"/>
    <property type="match status" value="1"/>
</dbReference>